<organism evidence="5 6">
    <name type="scientific">Cohnella thailandensis</name>
    <dbReference type="NCBI Taxonomy" id="557557"/>
    <lineage>
        <taxon>Bacteria</taxon>
        <taxon>Bacillati</taxon>
        <taxon>Bacillota</taxon>
        <taxon>Bacilli</taxon>
        <taxon>Bacillales</taxon>
        <taxon>Paenibacillaceae</taxon>
        <taxon>Cohnella</taxon>
    </lineage>
</organism>
<sequence length="299" mass="35317">MIQFLGGERFFELDFPIFVNRETESFKVKYHQHDFIEICLVEQGHGFHHIGNQTIPVQKEDLFLLPVGTPHVFRPSSPDSNEPLVICNYIFKLEAIEEVKQWIPGDSELFRILYSPEHRSKPWYHYQDRHNRFAQLFDSAYLEYHQRLSDYRTMLKTTLLQVLILLHRMQSDVAGKGEDRAARGMEKVKDVLHYVNNHLHEPLVLKELAEKNLMSVSQLQQHFKAATGKTFTQYVQHLRIQRSCDLLNTTNLSVQQIAQRIGYSDMKFFHALFRKITGCTPREYRNHSRNEFFRGVLEP</sequence>
<dbReference type="EMBL" id="JACJVQ010000028">
    <property type="protein sequence ID" value="MBB6638172.1"/>
    <property type="molecule type" value="Genomic_DNA"/>
</dbReference>
<evidence type="ECO:0000256" key="3">
    <source>
        <dbReference type="ARBA" id="ARBA00023163"/>
    </source>
</evidence>
<dbReference type="PROSITE" id="PS01124">
    <property type="entry name" value="HTH_ARAC_FAMILY_2"/>
    <property type="match status" value="1"/>
</dbReference>
<proteinExistence type="predicted"/>
<dbReference type="SUPFAM" id="SSF46689">
    <property type="entry name" value="Homeodomain-like"/>
    <property type="match status" value="2"/>
</dbReference>
<dbReference type="InterPro" id="IPR009057">
    <property type="entry name" value="Homeodomain-like_sf"/>
</dbReference>
<keyword evidence="2" id="KW-0238">DNA-binding</keyword>
<keyword evidence="3" id="KW-0804">Transcription</keyword>
<dbReference type="InterPro" id="IPR018062">
    <property type="entry name" value="HTH_AraC-typ_CS"/>
</dbReference>
<evidence type="ECO:0000256" key="1">
    <source>
        <dbReference type="ARBA" id="ARBA00023015"/>
    </source>
</evidence>
<evidence type="ECO:0000313" key="5">
    <source>
        <dbReference type="EMBL" id="MBB6638172.1"/>
    </source>
</evidence>
<name>A0A841T3H6_9BACL</name>
<dbReference type="Proteomes" id="UP000535838">
    <property type="component" value="Unassembled WGS sequence"/>
</dbReference>
<dbReference type="PANTHER" id="PTHR43280:SF28">
    <property type="entry name" value="HTH-TYPE TRANSCRIPTIONAL ACTIVATOR RHAS"/>
    <property type="match status" value="1"/>
</dbReference>
<dbReference type="GO" id="GO:0003700">
    <property type="term" value="F:DNA-binding transcription factor activity"/>
    <property type="evidence" value="ECO:0007669"/>
    <property type="project" value="InterPro"/>
</dbReference>
<dbReference type="SMART" id="SM00342">
    <property type="entry name" value="HTH_ARAC"/>
    <property type="match status" value="1"/>
</dbReference>
<dbReference type="PRINTS" id="PR00032">
    <property type="entry name" value="HTHARAC"/>
</dbReference>
<keyword evidence="1" id="KW-0805">Transcription regulation</keyword>
<dbReference type="Gene3D" id="1.10.10.60">
    <property type="entry name" value="Homeodomain-like"/>
    <property type="match status" value="2"/>
</dbReference>
<evidence type="ECO:0000259" key="4">
    <source>
        <dbReference type="PROSITE" id="PS01124"/>
    </source>
</evidence>
<dbReference type="GO" id="GO:0043565">
    <property type="term" value="F:sequence-specific DNA binding"/>
    <property type="evidence" value="ECO:0007669"/>
    <property type="project" value="InterPro"/>
</dbReference>
<dbReference type="Pfam" id="PF02311">
    <property type="entry name" value="AraC_binding"/>
    <property type="match status" value="1"/>
</dbReference>
<feature type="domain" description="HTH araC/xylS-type" evidence="4">
    <location>
        <begin position="189"/>
        <end position="287"/>
    </location>
</feature>
<dbReference type="SUPFAM" id="SSF51215">
    <property type="entry name" value="Regulatory protein AraC"/>
    <property type="match status" value="1"/>
</dbReference>
<evidence type="ECO:0000313" key="6">
    <source>
        <dbReference type="Proteomes" id="UP000535838"/>
    </source>
</evidence>
<protein>
    <submittedName>
        <fullName evidence="5">Helix-turn-helix transcriptional regulator</fullName>
    </submittedName>
</protein>
<dbReference type="AlphaFoldDB" id="A0A841T3H6"/>
<dbReference type="Gene3D" id="2.60.120.10">
    <property type="entry name" value="Jelly Rolls"/>
    <property type="match status" value="1"/>
</dbReference>
<dbReference type="InterPro" id="IPR018060">
    <property type="entry name" value="HTH_AraC"/>
</dbReference>
<dbReference type="InterPro" id="IPR003313">
    <property type="entry name" value="AraC-bd"/>
</dbReference>
<dbReference type="RefSeq" id="WP_185123375.1">
    <property type="nucleotide sequence ID" value="NZ_JACJVQ010000028.1"/>
</dbReference>
<dbReference type="PANTHER" id="PTHR43280">
    <property type="entry name" value="ARAC-FAMILY TRANSCRIPTIONAL REGULATOR"/>
    <property type="match status" value="1"/>
</dbReference>
<evidence type="ECO:0000256" key="2">
    <source>
        <dbReference type="ARBA" id="ARBA00023125"/>
    </source>
</evidence>
<dbReference type="Pfam" id="PF12833">
    <property type="entry name" value="HTH_18"/>
    <property type="match status" value="1"/>
</dbReference>
<dbReference type="InterPro" id="IPR037923">
    <property type="entry name" value="HTH-like"/>
</dbReference>
<accession>A0A841T3H6</accession>
<dbReference type="InterPro" id="IPR020449">
    <property type="entry name" value="Tscrpt_reg_AraC-type_HTH"/>
</dbReference>
<comment type="caution">
    <text evidence="5">The sequence shown here is derived from an EMBL/GenBank/DDBJ whole genome shotgun (WGS) entry which is preliminary data.</text>
</comment>
<reference evidence="5 6" key="1">
    <citation type="submission" date="2020-08" db="EMBL/GenBank/DDBJ databases">
        <title>Cohnella phylogeny.</title>
        <authorList>
            <person name="Dunlap C."/>
        </authorList>
    </citation>
    <scope>NUCLEOTIDE SEQUENCE [LARGE SCALE GENOMIC DNA]</scope>
    <source>
        <strain evidence="5 6">DSM 25241</strain>
    </source>
</reference>
<gene>
    <name evidence="5" type="ORF">H7B67_28915</name>
</gene>
<dbReference type="InterPro" id="IPR014710">
    <property type="entry name" value="RmlC-like_jellyroll"/>
</dbReference>
<keyword evidence="6" id="KW-1185">Reference proteome</keyword>
<dbReference type="PROSITE" id="PS00041">
    <property type="entry name" value="HTH_ARAC_FAMILY_1"/>
    <property type="match status" value="1"/>
</dbReference>